<dbReference type="RefSeq" id="WP_405254304.1">
    <property type="nucleotide sequence ID" value="NZ_JBJGWE010000004.1"/>
</dbReference>
<evidence type="ECO:0000313" key="1">
    <source>
        <dbReference type="EMBL" id="MFK8293593.1"/>
    </source>
</evidence>
<keyword evidence="2" id="KW-1185">Reference proteome</keyword>
<protein>
    <submittedName>
        <fullName evidence="1">Uncharacterized protein</fullName>
    </submittedName>
</protein>
<name>A0ABW8QB42_9FLAO</name>
<proteinExistence type="predicted"/>
<accession>A0ABW8QB42</accession>
<gene>
    <name evidence="1" type="ORF">ACI76L_07345</name>
</gene>
<reference evidence="1 2" key="1">
    <citation type="journal article" date="2016" name="Sci. Rep.">
        <title>Whole genome sequencing identifies a novel species of the genus Capnocytophaga isolated from dog and cat bite wounds in humans.</title>
        <authorList>
            <person name="Zangenah S."/>
            <person name="Abbasi N."/>
            <person name="Andersson A.F."/>
            <person name="Bergman P."/>
        </authorList>
    </citation>
    <scope>NUCLEOTIDE SEQUENCE [LARGE SCALE GENOMIC DNA]</scope>
    <source>
        <strain evidence="1 2">W5</strain>
    </source>
</reference>
<comment type="caution">
    <text evidence="1">The sequence shown here is derived from an EMBL/GenBank/DDBJ whole genome shotgun (WGS) entry which is preliminary data.</text>
</comment>
<organism evidence="1 2">
    <name type="scientific">Capnocytophaga stomatis</name>
    <dbReference type="NCBI Taxonomy" id="1848904"/>
    <lineage>
        <taxon>Bacteria</taxon>
        <taxon>Pseudomonadati</taxon>
        <taxon>Bacteroidota</taxon>
        <taxon>Flavobacteriia</taxon>
        <taxon>Flavobacteriales</taxon>
        <taxon>Flavobacteriaceae</taxon>
        <taxon>Capnocytophaga</taxon>
    </lineage>
</organism>
<evidence type="ECO:0000313" key="2">
    <source>
        <dbReference type="Proteomes" id="UP001622370"/>
    </source>
</evidence>
<dbReference type="EMBL" id="JBJGWJ010000004">
    <property type="protein sequence ID" value="MFK8293593.1"/>
    <property type="molecule type" value="Genomic_DNA"/>
</dbReference>
<dbReference type="Proteomes" id="UP001622370">
    <property type="component" value="Unassembled WGS sequence"/>
</dbReference>
<sequence length="158" mass="18728">MSCYKQTVESLTMQRKPYLGKELRTDGYYYSLTHPWGGNGIFVFNRNGICLYIYVRTEENILSFIENQILLNSDFIKKIKEDPYGYGVFSINYPNIETETFIGRSTYRQYHTIGKILNDTTFVIHKEKGFDNEWFDSNTTYHFRQFSPKPDSTNVYIK</sequence>